<keyword evidence="1" id="KW-1277">Toxin-antitoxin system</keyword>
<evidence type="ECO:0000313" key="3">
    <source>
        <dbReference type="Proteomes" id="UP000219374"/>
    </source>
</evidence>
<dbReference type="RefSeq" id="WP_097121346.1">
    <property type="nucleotide sequence ID" value="NZ_OCND01000003.1"/>
</dbReference>
<proteinExistence type="predicted"/>
<dbReference type="InterPro" id="IPR007712">
    <property type="entry name" value="RelE/ParE_toxin"/>
</dbReference>
<accession>A0A286D5J3</accession>
<protein>
    <submittedName>
        <fullName evidence="2">Plasmid stabilization system protein ParE</fullName>
    </submittedName>
</protein>
<dbReference type="AlphaFoldDB" id="A0A286D5J3"/>
<evidence type="ECO:0000313" key="2">
    <source>
        <dbReference type="EMBL" id="SOD53931.1"/>
    </source>
</evidence>
<name>A0A286D5J3_9GAMM</name>
<dbReference type="Gene3D" id="3.30.2310.20">
    <property type="entry name" value="RelE-like"/>
    <property type="match status" value="1"/>
</dbReference>
<dbReference type="EMBL" id="OCND01000003">
    <property type="protein sequence ID" value="SOD53931.1"/>
    <property type="molecule type" value="Genomic_DNA"/>
</dbReference>
<gene>
    <name evidence="2" type="ORF">SAMN06296416_1038</name>
</gene>
<sequence>MTYTVVFAPEALDQLDALEDFIAKAGSPVIAARYIDAIVAYCESLATFPLRGIRRDDLAPGLRVTNYRRSAVIAFVADTDTETVSILGIFCGGQDYETILLDEVGD</sequence>
<reference evidence="2 3" key="1">
    <citation type="submission" date="2017-09" db="EMBL/GenBank/DDBJ databases">
        <authorList>
            <person name="Ehlers B."/>
            <person name="Leendertz F.H."/>
        </authorList>
    </citation>
    <scope>NUCLEOTIDE SEQUENCE [LARGE SCALE GENOMIC DNA]</scope>
    <source>
        <strain evidence="2 3">CGMCC 1.10978</strain>
    </source>
</reference>
<evidence type="ECO:0000256" key="1">
    <source>
        <dbReference type="ARBA" id="ARBA00022649"/>
    </source>
</evidence>
<dbReference type="Pfam" id="PF05016">
    <property type="entry name" value="ParE_toxin"/>
    <property type="match status" value="1"/>
</dbReference>
<dbReference type="InterPro" id="IPR035093">
    <property type="entry name" value="RelE/ParE_toxin_dom_sf"/>
</dbReference>
<dbReference type="OrthoDB" id="9814952at2"/>
<dbReference type="Proteomes" id="UP000219374">
    <property type="component" value="Unassembled WGS sequence"/>
</dbReference>
<organism evidence="2 3">
    <name type="scientific">Pseudoxanthomonas wuyuanensis</name>
    <dbReference type="NCBI Taxonomy" id="1073196"/>
    <lineage>
        <taxon>Bacteria</taxon>
        <taxon>Pseudomonadati</taxon>
        <taxon>Pseudomonadota</taxon>
        <taxon>Gammaproteobacteria</taxon>
        <taxon>Lysobacterales</taxon>
        <taxon>Lysobacteraceae</taxon>
        <taxon>Pseudoxanthomonas</taxon>
    </lineage>
</organism>
<keyword evidence="3" id="KW-1185">Reference proteome</keyword>